<reference evidence="1 2" key="2">
    <citation type="journal article" date="2009" name="Proc. Natl. Acad. Sci. U.S.A.">
        <title>On the chimeric nature, thermophilic origin, and phylogenetic placement of the Thermotogales.</title>
        <authorList>
            <person name="Zhaxybayeva O."/>
            <person name="Swithers K.S."/>
            <person name="Lapierre P."/>
            <person name="Fournier G.P."/>
            <person name="Bickhart D.M."/>
            <person name="DeBoy R.T."/>
            <person name="Nelson K.E."/>
            <person name="Nesbo C.L."/>
            <person name="Doolittle W.F."/>
            <person name="Gogarten J.P."/>
            <person name="Noll K.M."/>
        </authorList>
    </citation>
    <scope>NUCLEOTIDE SEQUENCE [LARGE SCALE GENOMIC DNA]</scope>
    <source>
        <strain evidence="2">ATCC BAA-488 / DSM 13995 / JCM 10881 / RKU-1</strain>
    </source>
</reference>
<sequence>MPKVEIDPKDIKIPNNVLKSKLGFGRAEEIPEEFRKMVKRAYEELHDVAKPVVLWRDFEVDGSLSFDNMELTGELATKHLSGSKIITVFLATLGKKVDKKIEEYFRKGEDLLAFFIDGIASEMVEYALRKVDAELRMKRSNLEGSFRISPGYGDLPLSLNKKIVEIFKDEVDVNVIEDSYVLVPRKTITAFVGWREKNEKQT</sequence>
<protein>
    <submittedName>
        <fullName evidence="1">Vitamin B12 dependent methionine synthase, activation region</fullName>
    </submittedName>
</protein>
<dbReference type="InterPro" id="IPR037010">
    <property type="entry name" value="VitB12-dep_Met_synth_activ_sf"/>
</dbReference>
<dbReference type="GO" id="GO:0008705">
    <property type="term" value="F:methionine synthase activity"/>
    <property type="evidence" value="ECO:0007669"/>
    <property type="project" value="InterPro"/>
</dbReference>
<dbReference type="PIRSF" id="PIRSF037984">
    <property type="entry name" value="Met_synth_TM0269_prd"/>
    <property type="match status" value="1"/>
</dbReference>
<dbReference type="KEGG" id="tpt:Tpet_0655"/>
<evidence type="ECO:0000313" key="2">
    <source>
        <dbReference type="Proteomes" id="UP000006558"/>
    </source>
</evidence>
<dbReference type="AlphaFoldDB" id="A5IKF2"/>
<dbReference type="InterPro" id="IPR017342">
    <property type="entry name" value="S-AdoMet-dep_Met_synth_prd"/>
</dbReference>
<proteinExistence type="predicted"/>
<dbReference type="Gene3D" id="3.40.109.40">
    <property type="match status" value="1"/>
</dbReference>
<dbReference type="STRING" id="390874.Tpet_0655"/>
<accession>A5IKF2</accession>
<dbReference type="eggNOG" id="COG1410">
    <property type="taxonomic scope" value="Bacteria"/>
</dbReference>
<organism evidence="1 2">
    <name type="scientific">Thermotoga petrophila (strain ATCC BAA-488 / DSM 13995 / JCM 10881 / RKU-1)</name>
    <dbReference type="NCBI Taxonomy" id="390874"/>
    <lineage>
        <taxon>Bacteria</taxon>
        <taxon>Thermotogati</taxon>
        <taxon>Thermotogota</taxon>
        <taxon>Thermotogae</taxon>
        <taxon>Thermotogales</taxon>
        <taxon>Thermotogaceae</taxon>
        <taxon>Thermotoga</taxon>
    </lineage>
</organism>
<evidence type="ECO:0000313" key="1">
    <source>
        <dbReference type="EMBL" id="ABQ46675.1"/>
    </source>
</evidence>
<dbReference type="SUPFAM" id="SSF56507">
    <property type="entry name" value="Methionine synthase activation domain-like"/>
    <property type="match status" value="1"/>
</dbReference>
<dbReference type="RefSeq" id="WP_011943265.1">
    <property type="nucleotide sequence ID" value="NC_009486.1"/>
</dbReference>
<dbReference type="HOGENOM" id="CLU_1446494_0_0_0"/>
<dbReference type="Proteomes" id="UP000006558">
    <property type="component" value="Chromosome"/>
</dbReference>
<dbReference type="EMBL" id="CP000702">
    <property type="protein sequence ID" value="ABQ46675.1"/>
    <property type="molecule type" value="Genomic_DNA"/>
</dbReference>
<reference evidence="2" key="1">
    <citation type="submission" date="2007-05" db="EMBL/GenBank/DDBJ databases">
        <title>Complete sequence of Thermotoga petrophila RKU-1.</title>
        <authorList>
            <consortium name="US DOE Joint Genome Institute"/>
            <person name="Copeland A."/>
            <person name="Lucas S."/>
            <person name="Lapidus A."/>
            <person name="Barry K."/>
            <person name="Glavina del Rio T."/>
            <person name="Dalin E."/>
            <person name="Tice H."/>
            <person name="Pitluck S."/>
            <person name="Sims D."/>
            <person name="Brettin T."/>
            <person name="Bruce D."/>
            <person name="Detter J.C."/>
            <person name="Han C."/>
            <person name="Tapia R."/>
            <person name="Schmutz J."/>
            <person name="Larimer F."/>
            <person name="Land M."/>
            <person name="Hauser L."/>
            <person name="Kyrpides N."/>
            <person name="Mikhailova N."/>
            <person name="Nelson K."/>
            <person name="Gogarten J.P."/>
            <person name="Noll K."/>
            <person name="Richardson P."/>
        </authorList>
    </citation>
    <scope>NUCLEOTIDE SEQUENCE [LARGE SCALE GENOMIC DNA]</scope>
    <source>
        <strain evidence="2">ATCC BAA-488 / DSM 13995 / JCM 10881 / RKU-1</strain>
    </source>
</reference>
<name>A5IKF2_THEP1</name>
<gene>
    <name evidence="1" type="ordered locus">Tpet_0655</name>
</gene>